<protein>
    <submittedName>
        <fullName evidence="1">Uncharacterized protein</fullName>
    </submittedName>
</protein>
<proteinExistence type="predicted"/>
<gene>
    <name evidence="1" type="ORF">SAMN05878482_103475</name>
</gene>
<name>A0A9X8R9H8_9BACI</name>
<dbReference type="Proteomes" id="UP000185829">
    <property type="component" value="Unassembled WGS sequence"/>
</dbReference>
<comment type="caution">
    <text evidence="1">The sequence shown here is derived from an EMBL/GenBank/DDBJ whole genome shotgun (WGS) entry which is preliminary data.</text>
</comment>
<evidence type="ECO:0000313" key="1">
    <source>
        <dbReference type="EMBL" id="SIR37862.1"/>
    </source>
</evidence>
<dbReference type="EMBL" id="FTMX01000003">
    <property type="protein sequence ID" value="SIR37862.1"/>
    <property type="molecule type" value="Genomic_DNA"/>
</dbReference>
<dbReference type="AlphaFoldDB" id="A0A9X8R9H8"/>
<sequence length="205" mass="23552">MKASHVIVILFSVFLCLTGCEKYEVASLDKEELEKVSEQYLQDSNATEEGQIRPKIDSLYSIPNTNRKIVLFRTENKISCNKCYGFTQLKNKGKNKYEFMGGADISNDPLTEGFIEIDNKMYFVMVVDNKSKKINKVVIKQKGVFSHNFKPKKNLSVSLKEVDKKTYNNFNSLNLEITFFDKNNKNFTKLVKKEFPNDTWVGIGG</sequence>
<evidence type="ECO:0000313" key="2">
    <source>
        <dbReference type="Proteomes" id="UP000185829"/>
    </source>
</evidence>
<organism evidence="1 2">
    <name type="scientific">Peribacillus simplex</name>
    <dbReference type="NCBI Taxonomy" id="1478"/>
    <lineage>
        <taxon>Bacteria</taxon>
        <taxon>Bacillati</taxon>
        <taxon>Bacillota</taxon>
        <taxon>Bacilli</taxon>
        <taxon>Bacillales</taxon>
        <taxon>Bacillaceae</taxon>
        <taxon>Peribacillus</taxon>
    </lineage>
</organism>
<reference evidence="1 2" key="1">
    <citation type="submission" date="2017-01" db="EMBL/GenBank/DDBJ databases">
        <authorList>
            <person name="Varghese N."/>
            <person name="Submissions S."/>
        </authorList>
    </citation>
    <scope>NUCLEOTIDE SEQUENCE [LARGE SCALE GENOMIC DNA]</scope>
    <source>
        <strain evidence="1 2">RUG2-6</strain>
    </source>
</reference>
<dbReference type="RefSeq" id="WP_076368417.1">
    <property type="nucleotide sequence ID" value="NZ_FTMX01000003.1"/>
</dbReference>
<accession>A0A9X8R9H8</accession>